<keyword evidence="4" id="KW-0175">Coiled coil</keyword>
<evidence type="ECO:0000313" key="8">
    <source>
        <dbReference type="Proteomes" id="UP000799421"/>
    </source>
</evidence>
<keyword evidence="8" id="KW-1185">Reference proteome</keyword>
<evidence type="ECO:0000256" key="5">
    <source>
        <dbReference type="SAM" id="MobiDB-lite"/>
    </source>
</evidence>
<feature type="compositionally biased region" description="Low complexity" evidence="5">
    <location>
        <begin position="207"/>
        <end position="226"/>
    </location>
</feature>
<feature type="compositionally biased region" description="Polar residues" evidence="5">
    <location>
        <begin position="465"/>
        <end position="491"/>
    </location>
</feature>
<organism evidence="7 8">
    <name type="scientific">Piedraia hortae CBS 480.64</name>
    <dbReference type="NCBI Taxonomy" id="1314780"/>
    <lineage>
        <taxon>Eukaryota</taxon>
        <taxon>Fungi</taxon>
        <taxon>Dikarya</taxon>
        <taxon>Ascomycota</taxon>
        <taxon>Pezizomycotina</taxon>
        <taxon>Dothideomycetes</taxon>
        <taxon>Dothideomycetidae</taxon>
        <taxon>Capnodiales</taxon>
        <taxon>Piedraiaceae</taxon>
        <taxon>Piedraia</taxon>
    </lineage>
</organism>
<dbReference type="GO" id="GO:0005546">
    <property type="term" value="F:phosphatidylinositol-4,5-bisphosphate binding"/>
    <property type="evidence" value="ECO:0007669"/>
    <property type="project" value="TreeGrafter"/>
</dbReference>
<feature type="compositionally biased region" description="Polar residues" evidence="5">
    <location>
        <begin position="436"/>
        <end position="447"/>
    </location>
</feature>
<dbReference type="GO" id="GO:0005886">
    <property type="term" value="C:plasma membrane"/>
    <property type="evidence" value="ECO:0007669"/>
    <property type="project" value="TreeGrafter"/>
</dbReference>
<keyword evidence="2" id="KW-0813">Transport</keyword>
<dbReference type="GO" id="GO:0000145">
    <property type="term" value="C:exocyst"/>
    <property type="evidence" value="ECO:0007669"/>
    <property type="project" value="InterPro"/>
</dbReference>
<dbReference type="InterPro" id="IPR048628">
    <property type="entry name" value="Sec3_C"/>
</dbReference>
<evidence type="ECO:0000256" key="3">
    <source>
        <dbReference type="ARBA" id="ARBA00022483"/>
    </source>
</evidence>
<feature type="region of interest" description="Disordered" evidence="5">
    <location>
        <begin position="196"/>
        <end position="239"/>
    </location>
</feature>
<feature type="compositionally biased region" description="Basic and acidic residues" evidence="5">
    <location>
        <begin position="304"/>
        <end position="314"/>
    </location>
</feature>
<dbReference type="Gene3D" id="2.30.29.90">
    <property type="match status" value="1"/>
</dbReference>
<feature type="region of interest" description="Disordered" evidence="5">
    <location>
        <begin position="253"/>
        <end position="376"/>
    </location>
</feature>
<evidence type="ECO:0000256" key="4">
    <source>
        <dbReference type="ARBA" id="ARBA00023054"/>
    </source>
</evidence>
<feature type="compositionally biased region" description="Polar residues" evidence="5">
    <location>
        <begin position="290"/>
        <end position="300"/>
    </location>
</feature>
<proteinExistence type="inferred from homology"/>
<dbReference type="InterPro" id="IPR028258">
    <property type="entry name" value="Sec3-PIP2_bind"/>
</dbReference>
<dbReference type="Proteomes" id="UP000799421">
    <property type="component" value="Unassembled WGS sequence"/>
</dbReference>
<dbReference type="PANTHER" id="PTHR16092:SF14">
    <property type="entry name" value="EXOCYST COMPLEX COMPONENT 1 ISOFORM X1"/>
    <property type="match status" value="1"/>
</dbReference>
<dbReference type="InterPro" id="IPR019160">
    <property type="entry name" value="Sec3_CC"/>
</dbReference>
<comment type="similarity">
    <text evidence="1">Belongs to the SEC3 family.</text>
</comment>
<protein>
    <recommendedName>
        <fullName evidence="6">Exocyst complex component Sec3 PIP2-binding N-terminal domain-containing protein</fullName>
    </recommendedName>
</protein>
<evidence type="ECO:0000259" key="6">
    <source>
        <dbReference type="SMART" id="SM01313"/>
    </source>
</evidence>
<feature type="region of interest" description="Disordered" evidence="5">
    <location>
        <begin position="391"/>
        <end position="703"/>
    </location>
</feature>
<feature type="compositionally biased region" description="Low complexity" evidence="5">
    <location>
        <begin position="507"/>
        <end position="520"/>
    </location>
</feature>
<feature type="region of interest" description="Disordered" evidence="5">
    <location>
        <begin position="731"/>
        <end position="795"/>
    </location>
</feature>
<sequence length="1635" mass="180366">MSNRSDRPTTSQASRAERFEDEKRRLVESCFSKLDAHGQPIESYITHIRMQEDAQYPAMPPPPDSPQSNKKPRVIIVAVRSTGRVRIHKARENNNGSFSIGKTWNMEDLSAIESFNPAPGPPRDEREQQQREWAGELGFTVTIIKPYYWQAVTAKEKIFFIASTIKIYKKYTKGQLPELRGFDDSTKAWLTGVSQQSLPSHIHQHSQRSYQSQQSQQSQPGQPSHQNIPQAMPLGNQRVGSGALSQNVAQMPAQMPAPLPPSQDSGRAEHRTRQLPAVAGVSDPRGPGYSRTNSGQQVPNQEILPRRSREEHPRPGVVQQSSFGQPGPVQPPPFSQSGLLPPSVPQHSIPLQHSVSSQSVPQQHSASPMHGVAQQHGVPQHNLHPMEKTQQNLQYNGPQPNAPPQFNLPVQQTTPPPNNVPLQHNVPQHGLGLPQSIASHPQSQSPGSAGRLSAETEQPRPRSPRYQQEASLSQPGRVSSESTGSQPQLASQLHAATRQRWMPPPQQQQRQVSPLQTQPQTNSLGITDGAPNLHAAGPAAVSPAVYQPSPIDETPISTISDPPKPLAPERGNLRPSLELASPDVDSPSELKPAPLYSGPTEQPVSTKEEAPRPIDGQRRPSHAVGSRPSQESPHPKQLDALSMPGGFAATPQPTPGVTPGATPPEERGNPLDEAQEQVTPVEEGGDYRPGLGPMFKKDNTRNRFQKVAATAKAANLFKPRPGGAAEKILKAKAEREAAEASGKTLETEGVSGFVPRPGTAVGNDVSKQVDVVPETHSAPESANQTPAPDAQPTPVELKETLPETPAPVEQLAEEKDLFEEADAKKAKAKIRRRSNYQERNITALGVDPSLLEGRCLEFEAMLADFGWNDSSKKSIENIEAGLRREQARLEAGSWLSQTDAQREEKVSTVEALLDKAIQECDDLDGLLTLYHVELSSLNEDIAFIEAQSQGLQVQSANQKLLHNELQNLVNTISLDQNVFDPLRHGDLGSDGGLSEVEGSLGRLYQAMSTINPGLRGKNKVNEVSDELSHMRAVREKRDIYARESAHFCQRFMHFLDAEFANSFAEAKKNAMRVSSAAPSAPRKLNVDAFTLARRSLWVYGPEVLFMKELTPPAWETSLRKYHARAQPVYKEAFGETIVGWRQSARKQGNEDAEAVLFTTQEKDDAGSASLAVAASRKLTVKKTHHLKNVRNASGGHGKSFAEGRMTGHLMSSEAFAGAMDEMAPLVLQEQSFIVQLFHASSLGPRDFLELIQNNPPEQRQGMDLLAAGAVDPDRDMASRVTEVMTEIFGFLAQEMGSMIDWSVSTDPIQCAGIMACLSKHRYFLTERYPAQQFLIQVFDSLTARLHKLWTRFIDEQVRAIEETKVKIKKRKGVIGFMKAFPHFSVAVEGTFASVAGDDYNGAESVGEVRQLVDEAYTRLNRAMFDSLRVIAKESPSGTQTRQSGVPSGEDAEDKEMLNFHVLLIENMNHYIEEVENTNSAVLAEWKDRAKAERLEALEGYTSKVLRRPLGRLMDFLDQVTTLLPTHTSNPRSIASRPSTSRKAARTILSSYDVKEIRDGIEKLRRRIEKHFGHADEEILSKNLVAFVEKECERGYERVLDKVERVIREVYPPTEGEKDVVCAFGRGDVQAGFRGR</sequence>
<dbReference type="SMART" id="SM01313">
    <property type="entry name" value="Sec3-PIP2_bind"/>
    <property type="match status" value="1"/>
</dbReference>
<dbReference type="GO" id="GO:0006887">
    <property type="term" value="P:exocytosis"/>
    <property type="evidence" value="ECO:0007669"/>
    <property type="project" value="UniProtKB-KW"/>
</dbReference>
<dbReference type="PANTHER" id="PTHR16092">
    <property type="entry name" value="SEC3/SYNTAXIN-RELATED"/>
    <property type="match status" value="1"/>
</dbReference>
<dbReference type="CDD" id="cd13315">
    <property type="entry name" value="PH_Sec3"/>
    <property type="match status" value="1"/>
</dbReference>
<evidence type="ECO:0000313" key="7">
    <source>
        <dbReference type="EMBL" id="KAF2858643.1"/>
    </source>
</evidence>
<gene>
    <name evidence="7" type="ORF">K470DRAFT_259549</name>
</gene>
<dbReference type="Pfam" id="PF09763">
    <property type="entry name" value="Sec3_CC"/>
    <property type="match status" value="1"/>
</dbReference>
<dbReference type="FunFam" id="2.30.29.90:FF:000003">
    <property type="entry name" value="Exocyst complex component Sec3"/>
    <property type="match status" value="1"/>
</dbReference>
<evidence type="ECO:0000256" key="1">
    <source>
        <dbReference type="ARBA" id="ARBA00006518"/>
    </source>
</evidence>
<dbReference type="Pfam" id="PF20654">
    <property type="entry name" value="Sec3_C-term"/>
    <property type="match status" value="1"/>
</dbReference>
<name>A0A6A7BU28_9PEZI</name>
<reference evidence="7" key="1">
    <citation type="journal article" date="2020" name="Stud. Mycol.">
        <title>101 Dothideomycetes genomes: a test case for predicting lifestyles and emergence of pathogens.</title>
        <authorList>
            <person name="Haridas S."/>
            <person name="Albert R."/>
            <person name="Binder M."/>
            <person name="Bloem J."/>
            <person name="Labutti K."/>
            <person name="Salamov A."/>
            <person name="Andreopoulos B."/>
            <person name="Baker S."/>
            <person name="Barry K."/>
            <person name="Bills G."/>
            <person name="Bluhm B."/>
            <person name="Cannon C."/>
            <person name="Castanera R."/>
            <person name="Culley D."/>
            <person name="Daum C."/>
            <person name="Ezra D."/>
            <person name="Gonzalez J."/>
            <person name="Henrissat B."/>
            <person name="Kuo A."/>
            <person name="Liang C."/>
            <person name="Lipzen A."/>
            <person name="Lutzoni F."/>
            <person name="Magnuson J."/>
            <person name="Mondo S."/>
            <person name="Nolan M."/>
            <person name="Ohm R."/>
            <person name="Pangilinan J."/>
            <person name="Park H.-J."/>
            <person name="Ramirez L."/>
            <person name="Alfaro M."/>
            <person name="Sun H."/>
            <person name="Tritt A."/>
            <person name="Yoshinaga Y."/>
            <person name="Zwiers L.-H."/>
            <person name="Turgeon B."/>
            <person name="Goodwin S."/>
            <person name="Spatafora J."/>
            <person name="Crous P."/>
            <person name="Grigoriev I."/>
        </authorList>
    </citation>
    <scope>NUCLEOTIDE SEQUENCE</scope>
    <source>
        <strain evidence="7">CBS 480.64</strain>
    </source>
</reference>
<dbReference type="GO" id="GO:0006893">
    <property type="term" value="P:Golgi to plasma membrane transport"/>
    <property type="evidence" value="ECO:0007669"/>
    <property type="project" value="TreeGrafter"/>
</dbReference>
<feature type="compositionally biased region" description="Basic and acidic residues" evidence="5">
    <location>
        <begin position="606"/>
        <end position="618"/>
    </location>
</feature>
<evidence type="ECO:0000256" key="2">
    <source>
        <dbReference type="ARBA" id="ARBA00022448"/>
    </source>
</evidence>
<dbReference type="Pfam" id="PF15277">
    <property type="entry name" value="Sec3-PIP2_bind"/>
    <property type="match status" value="1"/>
</dbReference>
<accession>A0A6A7BU28</accession>
<dbReference type="OrthoDB" id="27109at2759"/>
<feature type="region of interest" description="Disordered" evidence="5">
    <location>
        <begin position="1"/>
        <end position="22"/>
    </location>
</feature>
<feature type="compositionally biased region" description="Low complexity" evidence="5">
    <location>
        <begin position="648"/>
        <end position="660"/>
    </location>
</feature>
<keyword evidence="3" id="KW-0268">Exocytosis</keyword>
<feature type="domain" description="Exocyst complex component Sec3 PIP2-binding N-terminal" evidence="6">
    <location>
        <begin position="68"/>
        <end position="171"/>
    </location>
</feature>
<feature type="compositionally biased region" description="Low complexity" evidence="5">
    <location>
        <begin position="352"/>
        <end position="368"/>
    </location>
</feature>
<dbReference type="EMBL" id="MU006005">
    <property type="protein sequence ID" value="KAF2858643.1"/>
    <property type="molecule type" value="Genomic_DNA"/>
</dbReference>